<dbReference type="PROSITE" id="PS51665">
    <property type="entry name" value="ENKURIN"/>
    <property type="match status" value="1"/>
</dbReference>
<accession>A0ABQ7J9Q5</accession>
<keyword evidence="4" id="KW-0206">Cytoskeleton</keyword>
<evidence type="ECO:0000256" key="4">
    <source>
        <dbReference type="ARBA" id="ARBA00023212"/>
    </source>
</evidence>
<comment type="subcellular location">
    <subcellularLocation>
        <location evidence="1">Cell projection</location>
        <location evidence="1">Cilium</location>
    </subcellularLocation>
    <subcellularLocation>
        <location evidence="2">Cytoplasm</location>
        <location evidence="2">Cytoskeleton</location>
    </subcellularLocation>
</comment>
<organism evidence="7 8">
    <name type="scientific">Cardiosporidium cionae</name>
    <dbReference type="NCBI Taxonomy" id="476202"/>
    <lineage>
        <taxon>Eukaryota</taxon>
        <taxon>Sar</taxon>
        <taxon>Alveolata</taxon>
        <taxon>Apicomplexa</taxon>
        <taxon>Aconoidasida</taxon>
        <taxon>Nephromycida</taxon>
        <taxon>Cardiosporidium</taxon>
    </lineage>
</organism>
<protein>
    <submittedName>
        <fullName evidence="7">Enkurin</fullName>
    </submittedName>
</protein>
<keyword evidence="8" id="KW-1185">Reference proteome</keyword>
<name>A0ABQ7J9Q5_9APIC</name>
<dbReference type="PANTHER" id="PTHR21490:SF0">
    <property type="entry name" value="ENKURIN"/>
    <property type="match status" value="1"/>
</dbReference>
<dbReference type="InterPro" id="IPR052102">
    <property type="entry name" value="Enkurin_domain-protein"/>
</dbReference>
<dbReference type="EMBL" id="JADAQX010000314">
    <property type="protein sequence ID" value="KAF8820730.1"/>
    <property type="molecule type" value="Genomic_DNA"/>
</dbReference>
<evidence type="ECO:0000313" key="8">
    <source>
        <dbReference type="Proteomes" id="UP000823046"/>
    </source>
</evidence>
<reference evidence="7 8" key="1">
    <citation type="journal article" date="2020" name="bioRxiv">
        <title>Metabolic contributions of an alphaproteobacterial endosymbiont in the apicomplexan Cardiosporidium cionae.</title>
        <authorList>
            <person name="Hunter E.S."/>
            <person name="Paight C.J."/>
            <person name="Lane C.E."/>
        </authorList>
    </citation>
    <scope>NUCLEOTIDE SEQUENCE [LARGE SCALE GENOMIC DNA]</scope>
    <source>
        <strain evidence="7">ESH_2018</strain>
    </source>
</reference>
<comment type="caution">
    <text evidence="7">The sequence shown here is derived from an EMBL/GenBank/DDBJ whole genome shotgun (WGS) entry which is preliminary data.</text>
</comment>
<evidence type="ECO:0000256" key="3">
    <source>
        <dbReference type="ARBA" id="ARBA00022490"/>
    </source>
</evidence>
<dbReference type="InterPro" id="IPR027012">
    <property type="entry name" value="Enkurin_dom"/>
</dbReference>
<feature type="domain" description="Enkurin" evidence="6">
    <location>
        <begin position="213"/>
        <end position="307"/>
    </location>
</feature>
<evidence type="ECO:0000259" key="6">
    <source>
        <dbReference type="PROSITE" id="PS51665"/>
    </source>
</evidence>
<dbReference type="Proteomes" id="UP000823046">
    <property type="component" value="Unassembled WGS sequence"/>
</dbReference>
<evidence type="ECO:0000256" key="5">
    <source>
        <dbReference type="ARBA" id="ARBA00023273"/>
    </source>
</evidence>
<evidence type="ECO:0000256" key="2">
    <source>
        <dbReference type="ARBA" id="ARBA00004245"/>
    </source>
</evidence>
<evidence type="ECO:0000256" key="1">
    <source>
        <dbReference type="ARBA" id="ARBA00004138"/>
    </source>
</evidence>
<evidence type="ECO:0000313" key="7">
    <source>
        <dbReference type="EMBL" id="KAF8820730.1"/>
    </source>
</evidence>
<keyword evidence="5" id="KW-0966">Cell projection</keyword>
<keyword evidence="3" id="KW-0963">Cytoplasm</keyword>
<gene>
    <name evidence="7" type="ORF">IE077_002860</name>
</gene>
<dbReference type="Pfam" id="PF13864">
    <property type="entry name" value="Enkurin"/>
    <property type="match status" value="1"/>
</dbReference>
<proteinExistence type="predicted"/>
<dbReference type="PANTHER" id="PTHR21490">
    <property type="entry name" value="ENKURIN-RELATED"/>
    <property type="match status" value="1"/>
</dbReference>
<sequence>MLLKFKICIEEAFTVFQMKESIFDLLLNSQEEFASIAGMKKNYRSKHNPAMLPTASSFLIKNTNKPFLVNLTGKMIKEKSTKYPLFQENATFGPNSIDRNISEPRKKYIPKSKRVPYLSIVKKLQPELLCVKQIKSTQKPPLNQVNKGVIFQGLHATKNFIHLNLKQAKATNTKFTKAPTSAKIARDMTIAAKHRYFGEIPKYLARIAPLIDKEDALLRDACWQKNKDHEKQSVIPRLERMNKDEQERLISGLRYQWECLNKEFQNLSRTQRVETLRKGRMKETLEERLIEVEKYLEILQKSCILTI</sequence>